<evidence type="ECO:0000259" key="8">
    <source>
        <dbReference type="Pfam" id="PF02224"/>
    </source>
</evidence>
<organism evidence="9 10">
    <name type="scientific">candidate division GN15 bacterium</name>
    <dbReference type="NCBI Taxonomy" id="2072418"/>
    <lineage>
        <taxon>Bacteria</taxon>
        <taxon>candidate division GN15</taxon>
    </lineage>
</organism>
<keyword evidence="3" id="KW-0547">Nucleotide-binding</keyword>
<evidence type="ECO:0000256" key="1">
    <source>
        <dbReference type="ARBA" id="ARBA00012906"/>
    </source>
</evidence>
<evidence type="ECO:0000313" key="9">
    <source>
        <dbReference type="EMBL" id="PWB75268.1"/>
    </source>
</evidence>
<evidence type="ECO:0000256" key="2">
    <source>
        <dbReference type="ARBA" id="ARBA00022679"/>
    </source>
</evidence>
<comment type="catalytic activity">
    <reaction evidence="6">
        <text>dCMP + ATP = dCDP + ADP</text>
        <dbReference type="Rhea" id="RHEA:25094"/>
        <dbReference type="ChEBI" id="CHEBI:30616"/>
        <dbReference type="ChEBI" id="CHEBI:57566"/>
        <dbReference type="ChEBI" id="CHEBI:58593"/>
        <dbReference type="ChEBI" id="CHEBI:456216"/>
        <dbReference type="EC" id="2.7.4.25"/>
    </reaction>
</comment>
<dbReference type="Proteomes" id="UP000250918">
    <property type="component" value="Unassembled WGS sequence"/>
</dbReference>
<dbReference type="SUPFAM" id="SSF52540">
    <property type="entry name" value="P-loop containing nucleoside triphosphate hydrolases"/>
    <property type="match status" value="1"/>
</dbReference>
<comment type="caution">
    <text evidence="9">The sequence shown here is derived from an EMBL/GenBank/DDBJ whole genome shotgun (WGS) entry which is preliminary data.</text>
</comment>
<feature type="domain" description="Cytidylate kinase" evidence="8">
    <location>
        <begin position="1"/>
        <end position="80"/>
    </location>
</feature>
<dbReference type="EC" id="2.7.4.25" evidence="1"/>
<keyword evidence="5" id="KW-0067">ATP-binding</keyword>
<dbReference type="InterPro" id="IPR027417">
    <property type="entry name" value="P-loop_NTPase"/>
</dbReference>
<feature type="non-terminal residue" evidence="9">
    <location>
        <position position="1"/>
    </location>
</feature>
<dbReference type="GO" id="GO:0006139">
    <property type="term" value="P:nucleobase-containing compound metabolic process"/>
    <property type="evidence" value="ECO:0007669"/>
    <property type="project" value="InterPro"/>
</dbReference>
<dbReference type="GO" id="GO:0036431">
    <property type="term" value="F:dCMP kinase activity"/>
    <property type="evidence" value="ECO:0007669"/>
    <property type="project" value="InterPro"/>
</dbReference>
<dbReference type="AlphaFoldDB" id="A0A855X3Z3"/>
<evidence type="ECO:0000313" key="10">
    <source>
        <dbReference type="Proteomes" id="UP000250918"/>
    </source>
</evidence>
<dbReference type="GO" id="GO:0005524">
    <property type="term" value="F:ATP binding"/>
    <property type="evidence" value="ECO:0007669"/>
    <property type="project" value="UniProtKB-KW"/>
</dbReference>
<comment type="catalytic activity">
    <reaction evidence="7">
        <text>CMP + ATP = CDP + ADP</text>
        <dbReference type="Rhea" id="RHEA:11600"/>
        <dbReference type="ChEBI" id="CHEBI:30616"/>
        <dbReference type="ChEBI" id="CHEBI:58069"/>
        <dbReference type="ChEBI" id="CHEBI:60377"/>
        <dbReference type="ChEBI" id="CHEBI:456216"/>
        <dbReference type="EC" id="2.7.4.25"/>
    </reaction>
</comment>
<proteinExistence type="predicted"/>
<dbReference type="InterPro" id="IPR011994">
    <property type="entry name" value="Cytidylate_kinase_dom"/>
</dbReference>
<dbReference type="Pfam" id="PF02224">
    <property type="entry name" value="Cytidylate_kin"/>
    <property type="match status" value="1"/>
</dbReference>
<name>A0A855X3Z3_9BACT</name>
<reference evidence="9 10" key="1">
    <citation type="journal article" date="2018" name="ISME J.">
        <title>A methanotrophic archaeon couples anaerobic oxidation of methane to Fe(III) reduction.</title>
        <authorList>
            <person name="Cai C."/>
            <person name="Leu A.O."/>
            <person name="Xie G.J."/>
            <person name="Guo J."/>
            <person name="Feng Y."/>
            <person name="Zhao J.X."/>
            <person name="Tyson G.W."/>
            <person name="Yuan Z."/>
            <person name="Hu S."/>
        </authorList>
    </citation>
    <scope>NUCLEOTIDE SEQUENCE [LARGE SCALE GENOMIC DNA]</scope>
    <source>
        <strain evidence="9">FeB_12</strain>
    </source>
</reference>
<gene>
    <name evidence="9" type="ORF">C3F09_02595</name>
</gene>
<dbReference type="EMBL" id="PQAP01000011">
    <property type="protein sequence ID" value="PWB75268.1"/>
    <property type="molecule type" value="Genomic_DNA"/>
</dbReference>
<protein>
    <recommendedName>
        <fullName evidence="1">(d)CMP kinase</fullName>
        <ecNumber evidence="1">2.7.4.25</ecNumber>
    </recommendedName>
</protein>
<evidence type="ECO:0000256" key="3">
    <source>
        <dbReference type="ARBA" id="ARBA00022741"/>
    </source>
</evidence>
<sequence>ADIKVYLDAVVEVRAQRRLLDLQKAGITSTLEEQVADLQRRDAFDSGRAHSPLTRAADAVVVDTSDMTIDQQVDEIIRLLTRAIDKAS</sequence>
<evidence type="ECO:0000256" key="6">
    <source>
        <dbReference type="ARBA" id="ARBA00047615"/>
    </source>
</evidence>
<evidence type="ECO:0000256" key="5">
    <source>
        <dbReference type="ARBA" id="ARBA00022840"/>
    </source>
</evidence>
<keyword evidence="2" id="KW-0808">Transferase</keyword>
<evidence type="ECO:0000256" key="4">
    <source>
        <dbReference type="ARBA" id="ARBA00022777"/>
    </source>
</evidence>
<evidence type="ECO:0000256" key="7">
    <source>
        <dbReference type="ARBA" id="ARBA00048478"/>
    </source>
</evidence>
<accession>A0A855X3Z3</accession>
<keyword evidence="4" id="KW-0418">Kinase</keyword>
<dbReference type="Gene3D" id="3.40.50.300">
    <property type="entry name" value="P-loop containing nucleotide triphosphate hydrolases"/>
    <property type="match status" value="1"/>
</dbReference>